<dbReference type="OrthoDB" id="5985519at2759"/>
<dbReference type="Pfam" id="PF00059">
    <property type="entry name" value="Lectin_C"/>
    <property type="match status" value="2"/>
</dbReference>
<dbReference type="InterPro" id="IPR016186">
    <property type="entry name" value="C-type_lectin-like/link_sf"/>
</dbReference>
<dbReference type="SMART" id="SM00179">
    <property type="entry name" value="EGF_CA"/>
    <property type="match status" value="3"/>
</dbReference>
<accession>A0A9J7HJ29</accession>
<dbReference type="FunFam" id="2.10.25.10:FF:000240">
    <property type="entry name" value="Vitamin K-dependent protein S"/>
    <property type="match status" value="1"/>
</dbReference>
<feature type="disulfide bond" evidence="13">
    <location>
        <begin position="602"/>
        <end position="629"/>
    </location>
</feature>
<evidence type="ECO:0000256" key="6">
    <source>
        <dbReference type="ARBA" id="ARBA00022729"/>
    </source>
</evidence>
<evidence type="ECO:0000256" key="12">
    <source>
        <dbReference type="PROSITE-ProRule" id="PRU00076"/>
    </source>
</evidence>
<dbReference type="FunFam" id="2.10.25.10:FF:000038">
    <property type="entry name" value="Fibrillin 2"/>
    <property type="match status" value="1"/>
</dbReference>
<dbReference type="AlphaFoldDB" id="A0A9J7HJ29"/>
<dbReference type="CDD" id="cd00033">
    <property type="entry name" value="CCP"/>
    <property type="match status" value="3"/>
</dbReference>
<dbReference type="InterPro" id="IPR035976">
    <property type="entry name" value="Sushi/SCR/CCP_sf"/>
</dbReference>
<evidence type="ECO:0000313" key="20">
    <source>
        <dbReference type="RefSeq" id="XP_035658142.1"/>
    </source>
</evidence>
<dbReference type="InterPro" id="IPR000152">
    <property type="entry name" value="EGF-type_Asp/Asn_hydroxyl_site"/>
</dbReference>
<dbReference type="InterPro" id="IPR001881">
    <property type="entry name" value="EGF-like_Ca-bd_dom"/>
</dbReference>
<keyword evidence="9" id="KW-0130">Cell adhesion</keyword>
<comment type="subcellular location">
    <subcellularLocation>
        <location evidence="1">Secreted</location>
    </subcellularLocation>
</comment>
<keyword evidence="7" id="KW-0677">Repeat</keyword>
<evidence type="ECO:0000256" key="1">
    <source>
        <dbReference type="ARBA" id="ARBA00004613"/>
    </source>
</evidence>
<dbReference type="PROSITE" id="PS50026">
    <property type="entry name" value="EGF_3"/>
    <property type="match status" value="3"/>
</dbReference>
<dbReference type="PROSITE" id="PS50923">
    <property type="entry name" value="SUSHI"/>
    <property type="match status" value="3"/>
</dbReference>
<dbReference type="InterPro" id="IPR016187">
    <property type="entry name" value="CTDL_fold"/>
</dbReference>
<dbReference type="InterPro" id="IPR050801">
    <property type="entry name" value="Ca-Dep_Lectins_ImmuneDev"/>
</dbReference>
<evidence type="ECO:0000313" key="19">
    <source>
        <dbReference type="Proteomes" id="UP000001554"/>
    </source>
</evidence>
<dbReference type="KEGG" id="bfo:118403518"/>
<keyword evidence="19" id="KW-1185">Reference proteome</keyword>
<dbReference type="InterPro" id="IPR008979">
    <property type="entry name" value="Galactose-bd-like_sf"/>
</dbReference>
<evidence type="ECO:0000256" key="4">
    <source>
        <dbReference type="ARBA" id="ARBA00022536"/>
    </source>
</evidence>
<dbReference type="Gene3D" id="2.10.70.10">
    <property type="entry name" value="Complement Module, domain 1"/>
    <property type="match status" value="3"/>
</dbReference>
<dbReference type="GO" id="GO:0005576">
    <property type="term" value="C:extracellular region"/>
    <property type="evidence" value="ECO:0007669"/>
    <property type="project" value="UniProtKB-SubCell"/>
</dbReference>
<evidence type="ECO:0000256" key="10">
    <source>
        <dbReference type="ARBA" id="ARBA00023157"/>
    </source>
</evidence>
<dbReference type="Pfam" id="PF07645">
    <property type="entry name" value="EGF_CA"/>
    <property type="match status" value="2"/>
</dbReference>
<name>A0A9J7HJ29_BRAFL</name>
<evidence type="ECO:0000256" key="5">
    <source>
        <dbReference type="ARBA" id="ARBA00022659"/>
    </source>
</evidence>
<comment type="similarity">
    <text evidence="2">Belongs to the neurexin family.</text>
</comment>
<keyword evidence="10 13" id="KW-1015">Disulfide bond</keyword>
<dbReference type="SUPFAM" id="SSF57535">
    <property type="entry name" value="Complement control module/SCR domain"/>
    <property type="match status" value="3"/>
</dbReference>
<keyword evidence="5 13" id="KW-0768">Sushi</keyword>
<dbReference type="SMART" id="SM00034">
    <property type="entry name" value="CLECT"/>
    <property type="match status" value="2"/>
</dbReference>
<gene>
    <name evidence="20" type="primary">LOC118403518</name>
</gene>
<dbReference type="SMART" id="SM00231">
    <property type="entry name" value="FA58C"/>
    <property type="match status" value="1"/>
</dbReference>
<feature type="signal peptide" evidence="14">
    <location>
        <begin position="1"/>
        <end position="25"/>
    </location>
</feature>
<evidence type="ECO:0000259" key="16">
    <source>
        <dbReference type="PROSITE" id="PS50026"/>
    </source>
</evidence>
<evidence type="ECO:0000256" key="7">
    <source>
        <dbReference type="ARBA" id="ARBA00022737"/>
    </source>
</evidence>
<dbReference type="InterPro" id="IPR018097">
    <property type="entry name" value="EGF_Ca-bd_CS"/>
</dbReference>
<dbReference type="Gene3D" id="2.60.120.260">
    <property type="entry name" value="Galactose-binding domain-like"/>
    <property type="match status" value="1"/>
</dbReference>
<dbReference type="PROSITE" id="PS50022">
    <property type="entry name" value="FA58C_3"/>
    <property type="match status" value="1"/>
</dbReference>
<dbReference type="SUPFAM" id="SSF56436">
    <property type="entry name" value="C-type lectin-like"/>
    <property type="match status" value="2"/>
</dbReference>
<dbReference type="SUPFAM" id="SSF49785">
    <property type="entry name" value="Galactose-binding domain-like"/>
    <property type="match status" value="1"/>
</dbReference>
<dbReference type="GO" id="GO:0005509">
    <property type="term" value="F:calcium ion binding"/>
    <property type="evidence" value="ECO:0007669"/>
    <property type="project" value="InterPro"/>
</dbReference>
<dbReference type="PROSITE" id="PS01187">
    <property type="entry name" value="EGF_CA"/>
    <property type="match status" value="2"/>
</dbReference>
<dbReference type="PROSITE" id="PS01186">
    <property type="entry name" value="EGF_2"/>
    <property type="match status" value="3"/>
</dbReference>
<comment type="caution">
    <text evidence="12">Lacks conserved residue(s) required for the propagation of feature annotation.</text>
</comment>
<keyword evidence="3" id="KW-0964">Secreted</keyword>
<organism evidence="19 20">
    <name type="scientific">Branchiostoma floridae</name>
    <name type="common">Florida lancelet</name>
    <name type="synonym">Amphioxus</name>
    <dbReference type="NCBI Taxonomy" id="7739"/>
    <lineage>
        <taxon>Eukaryota</taxon>
        <taxon>Metazoa</taxon>
        <taxon>Chordata</taxon>
        <taxon>Cephalochordata</taxon>
        <taxon>Leptocardii</taxon>
        <taxon>Amphioxiformes</taxon>
        <taxon>Branchiostomatidae</taxon>
        <taxon>Branchiostoma</taxon>
    </lineage>
</organism>
<dbReference type="GO" id="GO:0007155">
    <property type="term" value="P:cell adhesion"/>
    <property type="evidence" value="ECO:0007669"/>
    <property type="project" value="UniProtKB-KW"/>
</dbReference>
<evidence type="ECO:0000256" key="9">
    <source>
        <dbReference type="ARBA" id="ARBA00022889"/>
    </source>
</evidence>
<reference evidence="19" key="1">
    <citation type="journal article" date="2020" name="Nat. Ecol. Evol.">
        <title>Deeply conserved synteny resolves early events in vertebrate evolution.</title>
        <authorList>
            <person name="Simakov O."/>
            <person name="Marletaz F."/>
            <person name="Yue J.X."/>
            <person name="O'Connell B."/>
            <person name="Jenkins J."/>
            <person name="Brandt A."/>
            <person name="Calef R."/>
            <person name="Tung C.H."/>
            <person name="Huang T.K."/>
            <person name="Schmutz J."/>
            <person name="Satoh N."/>
            <person name="Yu J.K."/>
            <person name="Putnam N.H."/>
            <person name="Green R.E."/>
            <person name="Rokhsar D.S."/>
        </authorList>
    </citation>
    <scope>NUCLEOTIDE SEQUENCE [LARGE SCALE GENOMIC DNA]</scope>
    <source>
        <strain evidence="19">S238N-H82</strain>
    </source>
</reference>
<dbReference type="InterPro" id="IPR000436">
    <property type="entry name" value="Sushi_SCR_CCP_dom"/>
</dbReference>
<feature type="domain" description="Sushi" evidence="18">
    <location>
        <begin position="170"/>
        <end position="236"/>
    </location>
</feature>
<evidence type="ECO:0000259" key="18">
    <source>
        <dbReference type="PROSITE" id="PS50923"/>
    </source>
</evidence>
<evidence type="ECO:0000259" key="15">
    <source>
        <dbReference type="PROSITE" id="PS50022"/>
    </source>
</evidence>
<dbReference type="FunFam" id="2.10.70.10:FF:000064">
    <property type="entry name" value="Fibulin 7"/>
    <property type="match status" value="1"/>
</dbReference>
<evidence type="ECO:0000259" key="17">
    <source>
        <dbReference type="PROSITE" id="PS50041"/>
    </source>
</evidence>
<evidence type="ECO:0000256" key="3">
    <source>
        <dbReference type="ARBA" id="ARBA00022525"/>
    </source>
</evidence>
<dbReference type="InterPro" id="IPR009030">
    <property type="entry name" value="Growth_fac_rcpt_cys_sf"/>
</dbReference>
<dbReference type="RefSeq" id="XP_035658142.1">
    <property type="nucleotide sequence ID" value="XM_035802249.1"/>
</dbReference>
<keyword evidence="4 12" id="KW-0245">EGF-like domain</keyword>
<feature type="disulfide bond" evidence="13">
    <location>
        <begin position="545"/>
        <end position="572"/>
    </location>
</feature>
<dbReference type="SMART" id="SM00032">
    <property type="entry name" value="CCP"/>
    <property type="match status" value="3"/>
</dbReference>
<dbReference type="PANTHER" id="PTHR22801:SF63">
    <property type="entry name" value="C-TYPE LECTIN DOMAIN-CONTAINING PROTEIN"/>
    <property type="match status" value="1"/>
</dbReference>
<feature type="domain" description="EGF-like" evidence="16">
    <location>
        <begin position="715"/>
        <end position="756"/>
    </location>
</feature>
<dbReference type="InterPro" id="IPR001304">
    <property type="entry name" value="C-type_lectin-like"/>
</dbReference>
<keyword evidence="6 14" id="KW-0732">Signal</keyword>
<sequence length="766" mass="84517">MRLEKGTSVGAVFVFLTLIAGVLLSSPPDVDNGSLLDPCWPDWQRHDSSCFKLFTDADTFYSTKTKCRENGATLAMAKDEPTNEFILSLKGSNVEAWIGLRRGKNYNWTWIDGTRLNESFQAWAIGEPNNNNSRYERVCVHLGLSTSQNVWMDTYCGRNYSYICQKDVLYRCVSPLPPENGNLISTLNPNGTWVTYIYPNDVVNFTCNPGYDLDGASSLTCLAGGTWSSNPPVCRGCPVSGYVSFDRVCYKAFSERKTYHNARQTCAEDRGLLAMPKDSAANDFIASLQHGSESRWLGLTDAINEGRWVFENGRIVRSSEYINWNIAEPNGHYNENCAALYPTTGNPWIDISCSEYLAFTCQLDKVCRNHLGLESGAIPDGSITASSNWNNWQTTKFGRANRVIEYGAWLAGHNTVGAWLQVDLGEPKRVTGTIIQGRHTADQWVTSYKLQYGVDWISWTTYAENGSETIFPGNTDRNTPVTNLLTTPVVAQYVRFVVQSWNWHISMRAEVLGCRINSQCNTLANPTNGAVSGSRFYGGAVTFTCNEGYNLVGASTLTCLADATWNGDPPTCEVVQCPSPTAPTNGAVESLNVYMHEARFSCNSGYAISGSSIAVCQADGTWSEDYPTCADIDECAFRNRVCGQNMTCTNTNGSYQCSCPVGYSLDIVSSSCEDIDECAIENGPCNQICRNEVGSFHCSCGSGYVLNTDQRRCDDVDECMEDPGICGHYLAVCINNIGNYECTCRQGYVMMAGGCQDLLRVTDKMY</sequence>
<dbReference type="Pfam" id="PF00754">
    <property type="entry name" value="F5_F8_type_C"/>
    <property type="match status" value="1"/>
</dbReference>
<feature type="domain" description="C-type lectin" evidence="17">
    <location>
        <begin position="46"/>
        <end position="165"/>
    </location>
</feature>
<proteinExistence type="inferred from homology"/>
<protein>
    <submittedName>
        <fullName evidence="20">Uncharacterized protein LOC118403518</fullName>
    </submittedName>
</protein>
<feature type="domain" description="EGF-like" evidence="16">
    <location>
        <begin position="674"/>
        <end position="714"/>
    </location>
</feature>
<dbReference type="InterPro" id="IPR018378">
    <property type="entry name" value="C-type_lectin_CS"/>
</dbReference>
<dbReference type="FunFam" id="2.60.120.260:FF:000016">
    <property type="entry name" value="Contactin-associated protein-like 4 isoform 1"/>
    <property type="match status" value="1"/>
</dbReference>
<dbReference type="SUPFAM" id="SSF57184">
    <property type="entry name" value="Growth factor receptor domain"/>
    <property type="match status" value="1"/>
</dbReference>
<evidence type="ECO:0000256" key="13">
    <source>
        <dbReference type="PROSITE-ProRule" id="PRU00302"/>
    </source>
</evidence>
<dbReference type="InterPro" id="IPR000421">
    <property type="entry name" value="FA58C"/>
</dbReference>
<dbReference type="PROSITE" id="PS00615">
    <property type="entry name" value="C_TYPE_LECTIN_1"/>
    <property type="match status" value="2"/>
</dbReference>
<feature type="domain" description="EGF-like" evidence="16">
    <location>
        <begin position="631"/>
        <end position="673"/>
    </location>
</feature>
<evidence type="ECO:0000256" key="14">
    <source>
        <dbReference type="SAM" id="SignalP"/>
    </source>
</evidence>
<feature type="domain" description="F5/8 type C" evidence="15">
    <location>
        <begin position="367"/>
        <end position="514"/>
    </location>
</feature>
<dbReference type="GeneID" id="118403518"/>
<keyword evidence="11" id="KW-0325">Glycoprotein</keyword>
<dbReference type="InterPro" id="IPR000742">
    <property type="entry name" value="EGF"/>
</dbReference>
<dbReference type="PROSITE" id="PS00010">
    <property type="entry name" value="ASX_HYDROXYL"/>
    <property type="match status" value="3"/>
</dbReference>
<feature type="domain" description="Sushi" evidence="18">
    <location>
        <begin position="575"/>
        <end position="631"/>
    </location>
</feature>
<dbReference type="Proteomes" id="UP000001554">
    <property type="component" value="Chromosome 16"/>
</dbReference>
<dbReference type="Gene3D" id="3.10.100.10">
    <property type="entry name" value="Mannose-Binding Protein A, subunit A"/>
    <property type="match status" value="2"/>
</dbReference>
<evidence type="ECO:0000256" key="11">
    <source>
        <dbReference type="ARBA" id="ARBA00023180"/>
    </source>
</evidence>
<feature type="chain" id="PRO_5039904173" evidence="14">
    <location>
        <begin position="26"/>
        <end position="766"/>
    </location>
</feature>
<feature type="disulfide bond" evidence="13">
    <location>
        <begin position="207"/>
        <end position="234"/>
    </location>
</feature>
<feature type="domain" description="C-type lectin" evidence="17">
    <location>
        <begin position="245"/>
        <end position="362"/>
    </location>
</feature>
<dbReference type="CDD" id="cd00057">
    <property type="entry name" value="FA58C"/>
    <property type="match status" value="1"/>
</dbReference>
<keyword evidence="8" id="KW-0106">Calcium</keyword>
<dbReference type="CDD" id="cd00037">
    <property type="entry name" value="CLECT"/>
    <property type="match status" value="2"/>
</dbReference>
<dbReference type="InterPro" id="IPR049883">
    <property type="entry name" value="NOTCH1_EGF-like"/>
</dbReference>
<dbReference type="PROSITE" id="PS50041">
    <property type="entry name" value="C_TYPE_LECTIN_2"/>
    <property type="match status" value="2"/>
</dbReference>
<dbReference type="Gene3D" id="2.10.25.10">
    <property type="entry name" value="Laminin"/>
    <property type="match status" value="3"/>
</dbReference>
<dbReference type="Pfam" id="PF14670">
    <property type="entry name" value="FXa_inhibition"/>
    <property type="match status" value="1"/>
</dbReference>
<reference evidence="20" key="2">
    <citation type="submission" date="2025-08" db="UniProtKB">
        <authorList>
            <consortium name="RefSeq"/>
        </authorList>
    </citation>
    <scope>IDENTIFICATION</scope>
    <source>
        <strain evidence="20">S238N-H82</strain>
        <tissue evidence="20">Testes</tissue>
    </source>
</reference>
<feature type="domain" description="Sushi" evidence="18">
    <location>
        <begin position="518"/>
        <end position="574"/>
    </location>
</feature>
<dbReference type="PANTHER" id="PTHR22801">
    <property type="entry name" value="LITHOSTATHINE"/>
    <property type="match status" value="1"/>
</dbReference>
<dbReference type="SMART" id="SM00181">
    <property type="entry name" value="EGF"/>
    <property type="match status" value="3"/>
</dbReference>
<dbReference type="CDD" id="cd00054">
    <property type="entry name" value="EGF_CA"/>
    <property type="match status" value="3"/>
</dbReference>
<evidence type="ECO:0000256" key="2">
    <source>
        <dbReference type="ARBA" id="ARBA00010241"/>
    </source>
</evidence>
<evidence type="ECO:0000256" key="8">
    <source>
        <dbReference type="ARBA" id="ARBA00022837"/>
    </source>
</evidence>
<dbReference type="Pfam" id="PF00084">
    <property type="entry name" value="Sushi"/>
    <property type="match status" value="3"/>
</dbReference>